<protein>
    <recommendedName>
        <fullName evidence="6">Glycosyltransferase</fullName>
    </recommendedName>
</protein>
<dbReference type="InterPro" id="IPR010610">
    <property type="entry name" value="EryCIII-like_C"/>
</dbReference>
<dbReference type="PANTHER" id="PTHR48050:SF13">
    <property type="entry name" value="STEROL 3-BETA-GLUCOSYLTRANSFERASE UGT80A2"/>
    <property type="match status" value="1"/>
</dbReference>
<dbReference type="SUPFAM" id="SSF53756">
    <property type="entry name" value="UDP-Glycosyltransferase/glycogen phosphorylase"/>
    <property type="match status" value="1"/>
</dbReference>
<feature type="domain" description="Erythromycin biosynthesis protein CIII-like C-terminal" evidence="3">
    <location>
        <begin position="359"/>
        <end position="432"/>
    </location>
</feature>
<evidence type="ECO:0000259" key="3">
    <source>
        <dbReference type="Pfam" id="PF06722"/>
    </source>
</evidence>
<dbReference type="GO" id="GO:0016906">
    <property type="term" value="F:sterol 3-beta-glucosyltransferase activity"/>
    <property type="evidence" value="ECO:0007669"/>
    <property type="project" value="UniProtKB-ARBA"/>
</dbReference>
<dbReference type="InterPro" id="IPR050426">
    <property type="entry name" value="Glycosyltransferase_28"/>
</dbReference>
<dbReference type="Pfam" id="PF03033">
    <property type="entry name" value="Glyco_transf_28"/>
    <property type="match status" value="1"/>
</dbReference>
<dbReference type="EMBL" id="JALLAZ020001420">
    <property type="protein sequence ID" value="KAL3775294.1"/>
    <property type="molecule type" value="Genomic_DNA"/>
</dbReference>
<feature type="domain" description="Glycosyltransferase family 28 N-terminal" evidence="2">
    <location>
        <begin position="3"/>
        <end position="44"/>
    </location>
</feature>
<dbReference type="Gene3D" id="3.40.50.2000">
    <property type="entry name" value="Glycogen Phosphorylase B"/>
    <property type="match status" value="2"/>
</dbReference>
<dbReference type="Pfam" id="PF06722">
    <property type="entry name" value="EryCIII-like_C"/>
    <property type="match status" value="1"/>
</dbReference>
<reference evidence="4 5" key="1">
    <citation type="submission" date="2024-10" db="EMBL/GenBank/DDBJ databases">
        <title>Updated reference genomes for cyclostephanoid diatoms.</title>
        <authorList>
            <person name="Roberts W.R."/>
            <person name="Alverson A.J."/>
        </authorList>
    </citation>
    <scope>NUCLEOTIDE SEQUENCE [LARGE SCALE GENOMIC DNA]</scope>
    <source>
        <strain evidence="4 5">AJA276-08</strain>
    </source>
</reference>
<name>A0ABD3NH98_9STRA</name>
<sequence length="475" mass="51007">MKIAIVSIGTRGDVQPSLVLGLALSSRGHEVVMATEERLRPLVEEMTACAVAAASRDDDDDDDMVGVEAPPLSWRLIEGDETGVVYQPGVQEMLADGKFLKMMRASAEWKGKFDEGSIMRSYVSALEGADVVVAGGLCLSRAMCVAEKMGSGFALLVPGPTLPTSEFPIWALPVPCSCMNRWSYRVLYDALWRQERRGINEFRRRDLNLPPMSTGPFGVFEGHGNFPVLVACSSALCGPRMAVPRDYPPYALVGGFVFPPDDAIALDDRLVDFVEGSDEDDGRPIVYLGWGSMPAPDPARMIELARGLCDASSCRGVLVAGWSSDAALDPADGRCASAIDAAYAGRTLLVIGSARHSWLLPRCAASIHHCGIGTCAAALRSGRPQIACPVMVDQPHNARVLDRLGVAAGIVPFGKMSVDRLLPPLRRILDEGGDGPLCRAARDLAERIERESEGNIERYADAVERAGRFPVPSGV</sequence>
<evidence type="ECO:0000313" key="4">
    <source>
        <dbReference type="EMBL" id="KAL3775294.1"/>
    </source>
</evidence>
<evidence type="ECO:0000259" key="2">
    <source>
        <dbReference type="Pfam" id="PF03033"/>
    </source>
</evidence>
<evidence type="ECO:0008006" key="6">
    <source>
        <dbReference type="Google" id="ProtNLM"/>
    </source>
</evidence>
<proteinExistence type="predicted"/>
<organism evidence="4 5">
    <name type="scientific">Stephanodiscus triporus</name>
    <dbReference type="NCBI Taxonomy" id="2934178"/>
    <lineage>
        <taxon>Eukaryota</taxon>
        <taxon>Sar</taxon>
        <taxon>Stramenopiles</taxon>
        <taxon>Ochrophyta</taxon>
        <taxon>Bacillariophyta</taxon>
        <taxon>Coscinodiscophyceae</taxon>
        <taxon>Thalassiosirophycidae</taxon>
        <taxon>Stephanodiscales</taxon>
        <taxon>Stephanodiscaceae</taxon>
        <taxon>Stephanodiscus</taxon>
    </lineage>
</organism>
<evidence type="ECO:0000256" key="1">
    <source>
        <dbReference type="ARBA" id="ARBA00022679"/>
    </source>
</evidence>
<dbReference type="Proteomes" id="UP001530315">
    <property type="component" value="Unassembled WGS sequence"/>
</dbReference>
<comment type="caution">
    <text evidence="4">The sequence shown here is derived from an EMBL/GenBank/DDBJ whole genome shotgun (WGS) entry which is preliminary data.</text>
</comment>
<dbReference type="InterPro" id="IPR002213">
    <property type="entry name" value="UDP_glucos_trans"/>
</dbReference>
<dbReference type="PANTHER" id="PTHR48050">
    <property type="entry name" value="STEROL 3-BETA-GLUCOSYLTRANSFERASE"/>
    <property type="match status" value="1"/>
</dbReference>
<accession>A0ABD3NH98</accession>
<evidence type="ECO:0000313" key="5">
    <source>
        <dbReference type="Proteomes" id="UP001530315"/>
    </source>
</evidence>
<dbReference type="CDD" id="cd03784">
    <property type="entry name" value="GT1_Gtf-like"/>
    <property type="match status" value="1"/>
</dbReference>
<keyword evidence="1" id="KW-0808">Transferase</keyword>
<keyword evidence="5" id="KW-1185">Reference proteome</keyword>
<gene>
    <name evidence="4" type="ORF">ACHAW5_000945</name>
</gene>
<dbReference type="InterPro" id="IPR004276">
    <property type="entry name" value="GlycoTrans_28_N"/>
</dbReference>
<dbReference type="AlphaFoldDB" id="A0ABD3NH98"/>